<dbReference type="InterPro" id="IPR009057">
    <property type="entry name" value="Homeodomain-like_sf"/>
</dbReference>
<dbReference type="GO" id="GO:0006355">
    <property type="term" value="P:regulation of DNA-templated transcription"/>
    <property type="evidence" value="ECO:0007669"/>
    <property type="project" value="InterPro"/>
</dbReference>
<evidence type="ECO:0000256" key="3">
    <source>
        <dbReference type="ARBA" id="ARBA00023015"/>
    </source>
</evidence>
<proteinExistence type="predicted"/>
<evidence type="ECO:0000256" key="2">
    <source>
        <dbReference type="ARBA" id="ARBA00022840"/>
    </source>
</evidence>
<dbReference type="PROSITE" id="PS00676">
    <property type="entry name" value="SIGMA54_INTERACT_2"/>
    <property type="match status" value="1"/>
</dbReference>
<accession>A0A7Z2MXH7</accession>
<dbReference type="Proteomes" id="UP000856022">
    <property type="component" value="Unassembled WGS sequence"/>
</dbReference>
<gene>
    <name evidence="8" type="ORF">EHC69_23305</name>
    <name evidence="7" type="ORF">I7278_05065</name>
</gene>
<dbReference type="SUPFAM" id="SSF52540">
    <property type="entry name" value="P-loop containing nucleoside triphosphate hydrolases"/>
    <property type="match status" value="1"/>
</dbReference>
<dbReference type="InterPro" id="IPR002078">
    <property type="entry name" value="Sigma_54_int"/>
</dbReference>
<name>A0A7Z2MXH7_VIBPH</name>
<dbReference type="RefSeq" id="WP_114868287.1">
    <property type="nucleotide sequence ID" value="NZ_CP034299.1"/>
</dbReference>
<dbReference type="Gene3D" id="3.40.50.300">
    <property type="entry name" value="P-loop containing nucleotide triphosphate hydrolases"/>
    <property type="match status" value="1"/>
</dbReference>
<dbReference type="CDD" id="cd00009">
    <property type="entry name" value="AAA"/>
    <property type="match status" value="1"/>
</dbReference>
<keyword evidence="3" id="KW-0805">Transcription regulation</keyword>
<keyword evidence="4" id="KW-0238">DNA-binding</keyword>
<evidence type="ECO:0000313" key="8">
    <source>
        <dbReference type="EMBL" id="QHH12214.1"/>
    </source>
</evidence>
<dbReference type="PANTHER" id="PTHR32071:SF57">
    <property type="entry name" value="C4-DICARBOXYLATE TRANSPORT TRANSCRIPTIONAL REGULATORY PROTEIN DCTD"/>
    <property type="match status" value="1"/>
</dbReference>
<dbReference type="PROSITE" id="PS00688">
    <property type="entry name" value="SIGMA54_INTERACT_3"/>
    <property type="match status" value="1"/>
</dbReference>
<dbReference type="EMBL" id="CP034299">
    <property type="protein sequence ID" value="QHH12214.1"/>
    <property type="molecule type" value="Genomic_DNA"/>
</dbReference>
<evidence type="ECO:0000256" key="4">
    <source>
        <dbReference type="ARBA" id="ARBA00023125"/>
    </source>
</evidence>
<evidence type="ECO:0000259" key="6">
    <source>
        <dbReference type="PROSITE" id="PS50045"/>
    </source>
</evidence>
<organism evidence="7">
    <name type="scientific">Vibrio parahaemolyticus</name>
    <dbReference type="NCBI Taxonomy" id="670"/>
    <lineage>
        <taxon>Bacteria</taxon>
        <taxon>Pseudomonadati</taxon>
        <taxon>Pseudomonadota</taxon>
        <taxon>Gammaproteobacteria</taxon>
        <taxon>Vibrionales</taxon>
        <taxon>Vibrionaceae</taxon>
        <taxon>Vibrio</taxon>
    </lineage>
</organism>
<dbReference type="Gene3D" id="1.10.8.60">
    <property type="match status" value="1"/>
</dbReference>
<keyword evidence="2" id="KW-0067">ATP-binding</keyword>
<dbReference type="InterPro" id="IPR058031">
    <property type="entry name" value="AAA_lid_NorR"/>
</dbReference>
<dbReference type="PANTHER" id="PTHR32071">
    <property type="entry name" value="TRANSCRIPTIONAL REGULATORY PROTEIN"/>
    <property type="match status" value="1"/>
</dbReference>
<dbReference type="EMBL" id="DACQKT010000002">
    <property type="protein sequence ID" value="HAS6676181.1"/>
    <property type="molecule type" value="Genomic_DNA"/>
</dbReference>
<dbReference type="InterPro" id="IPR003593">
    <property type="entry name" value="AAA+_ATPase"/>
</dbReference>
<evidence type="ECO:0000313" key="7">
    <source>
        <dbReference type="EMBL" id="HAS6676181.1"/>
    </source>
</evidence>
<reference evidence="7" key="1">
    <citation type="journal article" date="2018" name="Genome Biol.">
        <title>SKESA: strategic k-mer extension for scrupulous assemblies.</title>
        <authorList>
            <person name="Souvorov A."/>
            <person name="Agarwala R."/>
            <person name="Lipman D.J."/>
        </authorList>
    </citation>
    <scope>NUCLEOTIDE SEQUENCE</scope>
    <source>
        <strain evidence="7">1930</strain>
    </source>
</reference>
<dbReference type="SUPFAM" id="SSF46689">
    <property type="entry name" value="Homeodomain-like"/>
    <property type="match status" value="1"/>
</dbReference>
<reference evidence="8 9" key="2">
    <citation type="submission" date="2018-12" db="EMBL/GenBank/DDBJ databases">
        <title>Genomic insights into the evolutionary origins and pathogenicity of five Vibrio parahaemolyticus strains isolated from the shrimp with acute hepatopancreatic necrosis disease (AHPND).</title>
        <authorList>
            <person name="Yang Q."/>
            <person name="Dong X."/>
            <person name="Xie G."/>
            <person name="Fu S."/>
            <person name="Zou P."/>
            <person name="Sun J."/>
            <person name="Wang Y."/>
            <person name="Huang J."/>
        </authorList>
    </citation>
    <scope>NUCLEOTIDE SEQUENCE [LARGE SCALE GENOMIC DNA]</scope>
    <source>
        <strain evidence="8 9">20160303005-1</strain>
    </source>
</reference>
<dbReference type="Pfam" id="PF00158">
    <property type="entry name" value="Sigma54_activat"/>
    <property type="match status" value="1"/>
</dbReference>
<protein>
    <submittedName>
        <fullName evidence="7">AAA domain-containing protein</fullName>
    </submittedName>
    <submittedName>
        <fullName evidence="8">Sigma-54-dependent Fis family transcriptional regulator</fullName>
    </submittedName>
</protein>
<dbReference type="AlphaFoldDB" id="A0A7Z2MXH7"/>
<dbReference type="Gene3D" id="1.10.10.60">
    <property type="entry name" value="Homeodomain-like"/>
    <property type="match status" value="1"/>
</dbReference>
<reference evidence="7" key="3">
    <citation type="submission" date="2019-12" db="EMBL/GenBank/DDBJ databases">
        <authorList>
            <consortium name="NCBI Pathogen Detection Project"/>
        </authorList>
    </citation>
    <scope>NUCLEOTIDE SEQUENCE</scope>
    <source>
        <strain evidence="7">1930</strain>
    </source>
</reference>
<evidence type="ECO:0000313" key="9">
    <source>
        <dbReference type="Proteomes" id="UP000464718"/>
    </source>
</evidence>
<evidence type="ECO:0000256" key="1">
    <source>
        <dbReference type="ARBA" id="ARBA00022741"/>
    </source>
</evidence>
<keyword evidence="1" id="KW-0547">Nucleotide-binding</keyword>
<dbReference type="Gene3D" id="3.40.50.10770">
    <property type="entry name" value="Hypothetical protein VC1899 like domain (Restriction endonuclease-like)"/>
    <property type="match status" value="1"/>
</dbReference>
<evidence type="ECO:0000256" key="5">
    <source>
        <dbReference type="ARBA" id="ARBA00023163"/>
    </source>
</evidence>
<dbReference type="FunFam" id="3.40.50.300:FF:000006">
    <property type="entry name" value="DNA-binding transcriptional regulator NtrC"/>
    <property type="match status" value="1"/>
</dbReference>
<dbReference type="InterPro" id="IPR025944">
    <property type="entry name" value="Sigma_54_int_dom_CS"/>
</dbReference>
<dbReference type="InterPro" id="IPR027417">
    <property type="entry name" value="P-loop_NTPase"/>
</dbReference>
<dbReference type="Pfam" id="PF25601">
    <property type="entry name" value="AAA_lid_14"/>
    <property type="match status" value="1"/>
</dbReference>
<dbReference type="Proteomes" id="UP000464718">
    <property type="component" value="Chromosome ii"/>
</dbReference>
<feature type="domain" description="Sigma-54 factor interaction" evidence="6">
    <location>
        <begin position="177"/>
        <end position="410"/>
    </location>
</feature>
<dbReference type="PROSITE" id="PS50045">
    <property type="entry name" value="SIGMA54_INTERACT_4"/>
    <property type="match status" value="1"/>
</dbReference>
<dbReference type="GO" id="GO:0005524">
    <property type="term" value="F:ATP binding"/>
    <property type="evidence" value="ECO:0007669"/>
    <property type="project" value="UniProtKB-KW"/>
</dbReference>
<dbReference type="SMART" id="SM00382">
    <property type="entry name" value="AAA"/>
    <property type="match status" value="1"/>
</dbReference>
<keyword evidence="5" id="KW-0804">Transcription</keyword>
<dbReference type="InterPro" id="IPR025943">
    <property type="entry name" value="Sigma_54_int_dom_ATP-bd_2"/>
</dbReference>
<dbReference type="GO" id="GO:0003677">
    <property type="term" value="F:DNA binding"/>
    <property type="evidence" value="ECO:0007669"/>
    <property type="project" value="UniProtKB-KW"/>
</dbReference>
<sequence length="494" mass="54178">MATLLTWLGKTDLDNMKLDKHASISTIAIKGHKVDQIVILANNWEEDWFDYEDWLKKQLAIANRPNQNISIQRARIVSPIDYTSIARFIQKQLSTLAENTDQLYINLTSGTPAMSVISVLLGKGIANCQLVQSSPDGKVHIVDIPVNFASEYQKASTTAVQSLASNAPRIGSAFESITAQSSIMQSLLTKAHRLALSDLPALILGESGVGKEVMATAIHNASQRANKSFKAVNCGALPENLVDSILFGHVKGAFTGADKNHAGLFEQADGGTLFLDEVGELPLNVQVKLLRALQQKEITRVGDVESRSVDVRIIAATHQDLFSMTSSGSFREDLFYRLAVGVIEVPALRKRPEDIPDLISTLMLEINRQAHTHPLFGSKEISKDAINFAASYSWPGNIRELWNTLNRAVLWSEGEMISMEDLKSSVLSAGKDAVKETSFTMPGDFQQYIDSIKKDAVIDALECSSGNKSKAAKMLGLNNHQTLNNWMKNLGLED</sequence>